<evidence type="ECO:0000256" key="8">
    <source>
        <dbReference type="ARBA" id="ARBA00023098"/>
    </source>
</evidence>
<feature type="transmembrane region" description="Helical" evidence="14">
    <location>
        <begin position="1142"/>
        <end position="1161"/>
    </location>
</feature>
<dbReference type="GO" id="GO:0006629">
    <property type="term" value="P:lipid metabolic process"/>
    <property type="evidence" value="ECO:0007669"/>
    <property type="project" value="UniProtKB-KW"/>
</dbReference>
<keyword evidence="8" id="KW-0443">Lipid metabolism</keyword>
<dbReference type="Proteomes" id="UP001497623">
    <property type="component" value="Unassembled WGS sequence"/>
</dbReference>
<dbReference type="PANTHER" id="PTHR45727">
    <property type="entry name" value="NPC INTRACELLULAR CHOLESTEROL TRANSPORTER 1"/>
    <property type="match status" value="1"/>
</dbReference>
<feature type="transmembrane region" description="Helical" evidence="14">
    <location>
        <begin position="510"/>
        <end position="531"/>
    </location>
</feature>
<evidence type="ECO:0000256" key="2">
    <source>
        <dbReference type="ARBA" id="ARBA00005585"/>
    </source>
</evidence>
<keyword evidence="5" id="KW-0732">Signal</keyword>
<dbReference type="InterPro" id="IPR053956">
    <property type="entry name" value="NPC1_MLD"/>
</dbReference>
<dbReference type="SUPFAM" id="SSF82866">
    <property type="entry name" value="Multidrug efflux transporter AcrB transmembrane domain"/>
    <property type="match status" value="2"/>
</dbReference>
<feature type="transmembrane region" description="Helical" evidence="14">
    <location>
        <begin position="543"/>
        <end position="567"/>
    </location>
</feature>
<evidence type="ECO:0000256" key="5">
    <source>
        <dbReference type="ARBA" id="ARBA00022729"/>
    </source>
</evidence>
<evidence type="ECO:0000256" key="9">
    <source>
        <dbReference type="ARBA" id="ARBA00023136"/>
    </source>
</evidence>
<dbReference type="FunFam" id="1.20.1640.10:FF:000008">
    <property type="entry name" value="NPC intracellular cholesterol transporter 1"/>
    <property type="match status" value="1"/>
</dbReference>
<evidence type="ECO:0000313" key="16">
    <source>
        <dbReference type="EMBL" id="CAL4133510.1"/>
    </source>
</evidence>
<evidence type="ECO:0000256" key="4">
    <source>
        <dbReference type="ARBA" id="ARBA00022692"/>
    </source>
</evidence>
<evidence type="ECO:0000256" key="11">
    <source>
        <dbReference type="ARBA" id="ARBA00023180"/>
    </source>
</evidence>
<evidence type="ECO:0000256" key="14">
    <source>
        <dbReference type="SAM" id="Phobius"/>
    </source>
</evidence>
<keyword evidence="3" id="KW-0813">Transport</keyword>
<feature type="transmembrane region" description="Helical" evidence="14">
    <location>
        <begin position="135"/>
        <end position="157"/>
    </location>
</feature>
<dbReference type="EMBL" id="CAXKWB010028244">
    <property type="protein sequence ID" value="CAL4133510.1"/>
    <property type="molecule type" value="Genomic_DNA"/>
</dbReference>
<comment type="subcellular location">
    <subcellularLocation>
        <location evidence="1">Endomembrane system</location>
        <topology evidence="1">Multi-pass membrane protein</topology>
    </subcellularLocation>
</comment>
<dbReference type="PANTHER" id="PTHR45727:SF2">
    <property type="entry name" value="NPC INTRACELLULAR CHOLESTEROL TRANSPORTER 1"/>
    <property type="match status" value="1"/>
</dbReference>
<dbReference type="GO" id="GO:0015918">
    <property type="term" value="P:sterol transport"/>
    <property type="evidence" value="ECO:0007669"/>
    <property type="project" value="TreeGrafter"/>
</dbReference>
<feature type="compositionally biased region" description="Low complexity" evidence="13">
    <location>
        <begin position="1357"/>
        <end position="1370"/>
    </location>
</feature>
<evidence type="ECO:0000256" key="3">
    <source>
        <dbReference type="ARBA" id="ARBA00022448"/>
    </source>
</evidence>
<reference evidence="16 17" key="1">
    <citation type="submission" date="2024-05" db="EMBL/GenBank/DDBJ databases">
        <authorList>
            <person name="Wallberg A."/>
        </authorList>
    </citation>
    <scope>NUCLEOTIDE SEQUENCE [LARGE SCALE GENOMIC DNA]</scope>
</reference>
<keyword evidence="4 14" id="KW-0812">Transmembrane</keyword>
<dbReference type="GO" id="GO:0042632">
    <property type="term" value="P:cholesterol homeostasis"/>
    <property type="evidence" value="ECO:0007669"/>
    <property type="project" value="TreeGrafter"/>
</dbReference>
<dbReference type="InterPro" id="IPR053958">
    <property type="entry name" value="HMGCR/SNAP/NPC1-like_SSD"/>
</dbReference>
<keyword evidence="17" id="KW-1185">Reference proteome</keyword>
<sequence length="1500" mass="167829">MVVDVKFNIAKDFVDKIYASCRDVVNPSTNDRVMGLFCGAWGAARCTSERLFSYLGDIEINPYTPINIQYEYIRENDNITYEGVPLNKTIQPCDQDFEGSLACTCADCQSSCPVIPETWENESGELWVMFGYDGLAVSMALTAILFSVTFLVVFAYCHKRQKRYKAVIMAGRIRHPDEIRTAVGRRLAYLSDPQAQFSGEDENSLLHGRPTGDMPEVLMQDDLTVSDRLTEWSQYTVDHLFTKWGTMCAGNPGKVCAVGVCLASVLCAGVVFLQVTTDPVDLWAAPHSRSRIEKEYYDENFQPFYRTAQIFIRPIGFESFEEGNVTYGPVFNRTFMREVLRLQNHIEHSLKGHADGKDVTLYDICNKPLAPDNLNCNIQSILNFWQNDEAKFNKSVEMDLIHLRDCVGNAFQEHCMGSYGGPVLTHVALGGFLSPNQSLSESPDYLSADTLVITLPIDNHFNKSLLTPALSWEKVFNAFMINYSNPMMDIAFRSERSIEDELERMSHSDILTVVISYIIMFLYIALALGPSNHISQLLMATKITLGLGGVTIVLVSVFAAVGFYGYVGVPCTMLIVEVIPFLVLAVGVDNIFILVEAYAGLERKETDTRASLIGRAVGAVGPSMLLSSLSQSCCFFLGALSDMPAVRAFALYAGMSLLINFVLQMTLFVALFSLDVAREEDNRYDVCCCIRQSKKDKEPEARFLHKLFESTYAPFLMRPWVRAVVVVVFTFWLCASVAMIPHMEIGLEEELSMPDDSYVLKYFKYLEEYGGVGPPVYFVLKHGYNFSDYNMQNKICSHVGCNKDSLLIQLKLASQVPHRTHIAVPSSAWIDDYFEWSLDAKYCCRLYENGTFCPRDGDVGHNDGNYVTSAPEDTTDSVDNIDIDFPDIDNTDFEKVFYDDYNYDYTYGDLNIEYDERPWERTKFKPKKDKTKIDPKKTYEYDDQEYTYGDSEVDYDNEITPGLKSEVATEAPEKLTGEINGRDDGWGSTTRIVKRGDRGAAQAPVCNSCNIQSMPNNKFRPDTELFDHYVPMFLKDNPDIYCAKAGHAAYGQSVKVRTDESGNPQTGASAFMTYHTVLHNSLQFTDALKSARSIADNITRTLNLIEDENGNLVPGPTKYEVFPYSIFYVFYEQYVTIWEDTVRMLGVSVVAVFLITLIMMGCDVASSLIIMIMVVLIITNMGGLMYIWGISLNALSLVNLIVAIGISVEFCSHTTRAFAVSEAETRVLRARAALVRMGPSVLSGITLSDMGVVVLAFANSKIFQVFYFRMYFGMVVIGALHGLILLPVLLSFVGPFKNMVRSNLPDRNANPSGSVQLEDMIGDDHEKQCLTAKPSVDSKQQQSTNECSVHRQLSNVSTESKNIKNESNSNLAANGKVANGKIPSPRKNGLNGTISHTLEEHDDVNNKYSSPSRLSSSVSATMSDSSANEPDAVSKYANQLTLHKIRGPKYHTYEMPFPLSHPTESPIGQSSSILLLPRHRPIKEQNEITLVSQELQKIDE</sequence>
<proteinExistence type="inferred from homology"/>
<dbReference type="GO" id="GO:0030299">
    <property type="term" value="P:intestinal cholesterol absorption"/>
    <property type="evidence" value="ECO:0007669"/>
    <property type="project" value="TreeGrafter"/>
</dbReference>
<dbReference type="PROSITE" id="PS50156">
    <property type="entry name" value="SSD"/>
    <property type="match status" value="1"/>
</dbReference>
<keyword evidence="6 14" id="KW-1133">Transmembrane helix</keyword>
<dbReference type="Pfam" id="PF16414">
    <property type="entry name" value="NPC1_N"/>
    <property type="match status" value="1"/>
</dbReference>
<dbReference type="Gene3D" id="1.20.1640.10">
    <property type="entry name" value="Multidrug efflux transporter AcrB transmembrane domain"/>
    <property type="match status" value="2"/>
</dbReference>
<protein>
    <recommendedName>
        <fullName evidence="15">SSD domain-containing protein</fullName>
    </recommendedName>
</protein>
<dbReference type="GO" id="GO:0012505">
    <property type="term" value="C:endomembrane system"/>
    <property type="evidence" value="ECO:0007669"/>
    <property type="project" value="UniProtKB-SubCell"/>
</dbReference>
<feature type="transmembrane region" description="Helical" evidence="14">
    <location>
        <begin position="616"/>
        <end position="638"/>
    </location>
</feature>
<feature type="transmembrane region" description="Helical" evidence="14">
    <location>
        <begin position="1233"/>
        <end position="1258"/>
    </location>
</feature>
<dbReference type="GO" id="GO:0015485">
    <property type="term" value="F:cholesterol binding"/>
    <property type="evidence" value="ECO:0007669"/>
    <property type="project" value="TreeGrafter"/>
</dbReference>
<keyword evidence="7" id="KW-0445">Lipid transport</keyword>
<comment type="similarity">
    <text evidence="2">Belongs to the patched family.</text>
</comment>
<feature type="compositionally biased region" description="Polar residues" evidence="13">
    <location>
        <begin position="1337"/>
        <end position="1356"/>
    </location>
</feature>
<dbReference type="GO" id="GO:0005886">
    <property type="term" value="C:plasma membrane"/>
    <property type="evidence" value="ECO:0007669"/>
    <property type="project" value="TreeGrafter"/>
</dbReference>
<evidence type="ECO:0000256" key="7">
    <source>
        <dbReference type="ARBA" id="ARBA00023055"/>
    </source>
</evidence>
<name>A0AAV2RS56_MEGNR</name>
<evidence type="ECO:0000256" key="12">
    <source>
        <dbReference type="ARBA" id="ARBA00034049"/>
    </source>
</evidence>
<dbReference type="Pfam" id="PF12349">
    <property type="entry name" value="Sterol-sensing"/>
    <property type="match status" value="1"/>
</dbReference>
<accession>A0AAV2RS56</accession>
<dbReference type="Pfam" id="PF22314">
    <property type="entry name" value="NPC1_MLD"/>
    <property type="match status" value="1"/>
</dbReference>
<feature type="region of interest" description="Disordered" evidence="13">
    <location>
        <begin position="1333"/>
        <end position="1430"/>
    </location>
</feature>
<comment type="caution">
    <text evidence="16">The sequence shown here is derived from an EMBL/GenBank/DDBJ whole genome shotgun (WGS) entry which is preliminary data.</text>
</comment>
<evidence type="ECO:0000259" key="15">
    <source>
        <dbReference type="PROSITE" id="PS50156"/>
    </source>
</evidence>
<feature type="transmembrane region" description="Helical" evidence="14">
    <location>
        <begin position="650"/>
        <end position="674"/>
    </location>
</feature>
<feature type="transmembrane region" description="Helical" evidence="14">
    <location>
        <begin position="1270"/>
        <end position="1293"/>
    </location>
</feature>
<feature type="transmembrane region" description="Helical" evidence="14">
    <location>
        <begin position="255"/>
        <end position="275"/>
    </location>
</feature>
<keyword evidence="9 14" id="KW-0472">Membrane</keyword>
<dbReference type="InterPro" id="IPR032190">
    <property type="entry name" value="NPC1_N"/>
</dbReference>
<feature type="transmembrane region" description="Helical" evidence="14">
    <location>
        <begin position="720"/>
        <end position="740"/>
    </location>
</feature>
<organism evidence="16 17">
    <name type="scientific">Meganyctiphanes norvegica</name>
    <name type="common">Northern krill</name>
    <name type="synonym">Thysanopoda norvegica</name>
    <dbReference type="NCBI Taxonomy" id="48144"/>
    <lineage>
        <taxon>Eukaryota</taxon>
        <taxon>Metazoa</taxon>
        <taxon>Ecdysozoa</taxon>
        <taxon>Arthropoda</taxon>
        <taxon>Crustacea</taxon>
        <taxon>Multicrustacea</taxon>
        <taxon>Malacostraca</taxon>
        <taxon>Eumalacostraca</taxon>
        <taxon>Eucarida</taxon>
        <taxon>Euphausiacea</taxon>
        <taxon>Euphausiidae</taxon>
        <taxon>Meganyctiphanes</taxon>
    </lineage>
</organism>
<evidence type="ECO:0000256" key="1">
    <source>
        <dbReference type="ARBA" id="ARBA00004127"/>
    </source>
</evidence>
<gene>
    <name evidence="16" type="ORF">MNOR_LOCUS27208</name>
</gene>
<keyword evidence="10" id="KW-1015">Disulfide bond</keyword>
<dbReference type="InterPro" id="IPR000731">
    <property type="entry name" value="SSD"/>
</dbReference>
<evidence type="ECO:0000256" key="10">
    <source>
        <dbReference type="ARBA" id="ARBA00023157"/>
    </source>
</evidence>
<feature type="transmembrane region" description="Helical" evidence="14">
    <location>
        <begin position="1168"/>
        <end position="1188"/>
    </location>
</feature>
<feature type="non-terminal residue" evidence="16">
    <location>
        <position position="1500"/>
    </location>
</feature>
<keyword evidence="11" id="KW-0325">Glycoprotein</keyword>
<feature type="compositionally biased region" description="Low complexity" evidence="13">
    <location>
        <begin position="1409"/>
        <end position="1426"/>
    </location>
</feature>
<evidence type="ECO:0000256" key="13">
    <source>
        <dbReference type="SAM" id="MobiDB-lite"/>
    </source>
</evidence>
<evidence type="ECO:0000313" key="17">
    <source>
        <dbReference type="Proteomes" id="UP001497623"/>
    </source>
</evidence>
<evidence type="ECO:0000256" key="6">
    <source>
        <dbReference type="ARBA" id="ARBA00022989"/>
    </source>
</evidence>
<comment type="catalytic activity">
    <reaction evidence="12">
        <text>cholesterol(in) = cholesterol(out)</text>
        <dbReference type="Rhea" id="RHEA:39747"/>
        <dbReference type="ChEBI" id="CHEBI:16113"/>
    </reaction>
</comment>
<feature type="domain" description="SSD" evidence="15">
    <location>
        <begin position="509"/>
        <end position="674"/>
    </location>
</feature>
<feature type="transmembrane region" description="Helical" evidence="14">
    <location>
        <begin position="573"/>
        <end position="595"/>
    </location>
</feature>
<feature type="transmembrane region" description="Helical" evidence="14">
    <location>
        <begin position="1194"/>
        <end position="1212"/>
    </location>
</feature>